<keyword evidence="3" id="KW-0032">Aminotransferase</keyword>
<evidence type="ECO:0000256" key="5">
    <source>
        <dbReference type="ARBA" id="ARBA00022898"/>
    </source>
</evidence>
<sequence length="284" mass="30886">MESSGAVLADLHPNYLRCPSRNPSSSSSTLLFTHHSSASPSHKLQKQLLLASYQPVFPSPIRRCAPLSDTFRTETSELADIEWDNLGFGFLPTDYMYLMKCAQGGSFSNGELQRFGDIELNPASGVLNLGQGLFEGMKAYRKQDGNILLFRPEENALRMRSGAERMCMPSLTVEQFVEAVKATVLANKRWVPPPGKGSLYIRPLLMGSGAVLGVAPAPEYTFLIYVSPVGNYFKEGLAPINLIVEHESHRATPGGTGGVKTIGNYAAVLKAQGGFLMQHICCEG</sequence>
<evidence type="ECO:0000256" key="3">
    <source>
        <dbReference type="ARBA" id="ARBA00022576"/>
    </source>
</evidence>
<accession>A0AAW1YL36</accession>
<evidence type="ECO:0008006" key="8">
    <source>
        <dbReference type="Google" id="ProtNLM"/>
    </source>
</evidence>
<dbReference type="GO" id="GO:0009081">
    <property type="term" value="P:branched-chain amino acid metabolic process"/>
    <property type="evidence" value="ECO:0007669"/>
    <property type="project" value="InterPro"/>
</dbReference>
<comment type="similarity">
    <text evidence="2">Belongs to the class-IV pyridoxal-phosphate-dependent aminotransferase family.</text>
</comment>
<keyword evidence="5" id="KW-0663">Pyridoxal phosphate</keyword>
<keyword evidence="4" id="KW-0808">Transferase</keyword>
<protein>
    <recommendedName>
        <fullName evidence="8">Branched-chain-amino-acid aminotransferase</fullName>
    </recommendedName>
</protein>
<gene>
    <name evidence="6" type="ORF">M0R45_004755</name>
</gene>
<dbReference type="InterPro" id="IPR043132">
    <property type="entry name" value="BCAT-like_C"/>
</dbReference>
<dbReference type="Gene3D" id="3.20.10.10">
    <property type="entry name" value="D-amino Acid Aminotransferase, subunit A, domain 2"/>
    <property type="match status" value="1"/>
</dbReference>
<dbReference type="EMBL" id="JBEDUW010000001">
    <property type="protein sequence ID" value="KAK9949222.1"/>
    <property type="molecule type" value="Genomic_DNA"/>
</dbReference>
<comment type="cofactor">
    <cofactor evidence="1">
        <name>pyridoxal 5'-phosphate</name>
        <dbReference type="ChEBI" id="CHEBI:597326"/>
    </cofactor>
</comment>
<dbReference type="Gene3D" id="3.30.470.10">
    <property type="match status" value="1"/>
</dbReference>
<dbReference type="GO" id="GO:0009507">
    <property type="term" value="C:chloroplast"/>
    <property type="evidence" value="ECO:0007669"/>
    <property type="project" value="TreeGrafter"/>
</dbReference>
<organism evidence="6 7">
    <name type="scientific">Rubus argutus</name>
    <name type="common">Southern blackberry</name>
    <dbReference type="NCBI Taxonomy" id="59490"/>
    <lineage>
        <taxon>Eukaryota</taxon>
        <taxon>Viridiplantae</taxon>
        <taxon>Streptophyta</taxon>
        <taxon>Embryophyta</taxon>
        <taxon>Tracheophyta</taxon>
        <taxon>Spermatophyta</taxon>
        <taxon>Magnoliopsida</taxon>
        <taxon>eudicotyledons</taxon>
        <taxon>Gunneridae</taxon>
        <taxon>Pentapetalae</taxon>
        <taxon>rosids</taxon>
        <taxon>fabids</taxon>
        <taxon>Rosales</taxon>
        <taxon>Rosaceae</taxon>
        <taxon>Rosoideae</taxon>
        <taxon>Rosoideae incertae sedis</taxon>
        <taxon>Rubus</taxon>
    </lineage>
</organism>
<dbReference type="PANTHER" id="PTHR42825:SF2">
    <property type="entry name" value="BRANCHED-CHAIN-AMINO-ACID AMINOTRANSFERASE 3, CHLOROPLASTIC-RELATED"/>
    <property type="match status" value="1"/>
</dbReference>
<dbReference type="PANTHER" id="PTHR42825">
    <property type="entry name" value="AMINO ACID AMINOTRANSFERASE"/>
    <property type="match status" value="1"/>
</dbReference>
<reference evidence="6 7" key="1">
    <citation type="journal article" date="2023" name="G3 (Bethesda)">
        <title>A chromosome-length genome assembly and annotation of blackberry (Rubus argutus, cv. 'Hillquist').</title>
        <authorList>
            <person name="Bruna T."/>
            <person name="Aryal R."/>
            <person name="Dudchenko O."/>
            <person name="Sargent D.J."/>
            <person name="Mead D."/>
            <person name="Buti M."/>
            <person name="Cavallini A."/>
            <person name="Hytonen T."/>
            <person name="Andres J."/>
            <person name="Pham M."/>
            <person name="Weisz D."/>
            <person name="Mascagni F."/>
            <person name="Usai G."/>
            <person name="Natali L."/>
            <person name="Bassil N."/>
            <person name="Fernandez G.E."/>
            <person name="Lomsadze A."/>
            <person name="Armour M."/>
            <person name="Olukolu B."/>
            <person name="Poorten T."/>
            <person name="Britton C."/>
            <person name="Davik J."/>
            <person name="Ashrafi H."/>
            <person name="Aiden E.L."/>
            <person name="Borodovsky M."/>
            <person name="Worthington M."/>
        </authorList>
    </citation>
    <scope>NUCLEOTIDE SEQUENCE [LARGE SCALE GENOMIC DNA]</scope>
    <source>
        <strain evidence="6">PI 553951</strain>
    </source>
</reference>
<evidence type="ECO:0000256" key="1">
    <source>
        <dbReference type="ARBA" id="ARBA00001933"/>
    </source>
</evidence>
<proteinExistence type="inferred from homology"/>
<comment type="caution">
    <text evidence="6">The sequence shown here is derived from an EMBL/GenBank/DDBJ whole genome shotgun (WGS) entry which is preliminary data.</text>
</comment>
<dbReference type="InterPro" id="IPR043131">
    <property type="entry name" value="BCAT-like_N"/>
</dbReference>
<dbReference type="SUPFAM" id="SSF56752">
    <property type="entry name" value="D-aminoacid aminotransferase-like PLP-dependent enzymes"/>
    <property type="match status" value="1"/>
</dbReference>
<evidence type="ECO:0000313" key="6">
    <source>
        <dbReference type="EMBL" id="KAK9949222.1"/>
    </source>
</evidence>
<dbReference type="GO" id="GO:0004084">
    <property type="term" value="F:branched-chain-amino-acid transaminase activity"/>
    <property type="evidence" value="ECO:0007669"/>
    <property type="project" value="InterPro"/>
</dbReference>
<evidence type="ECO:0000313" key="7">
    <source>
        <dbReference type="Proteomes" id="UP001457282"/>
    </source>
</evidence>
<dbReference type="AlphaFoldDB" id="A0AAW1YL36"/>
<dbReference type="Proteomes" id="UP001457282">
    <property type="component" value="Unassembled WGS sequence"/>
</dbReference>
<evidence type="ECO:0000256" key="4">
    <source>
        <dbReference type="ARBA" id="ARBA00022679"/>
    </source>
</evidence>
<dbReference type="InterPro" id="IPR036038">
    <property type="entry name" value="Aminotransferase-like"/>
</dbReference>
<name>A0AAW1YL36_RUBAR</name>
<keyword evidence="7" id="KW-1185">Reference proteome</keyword>
<dbReference type="InterPro" id="IPR005786">
    <property type="entry name" value="B_amino_transII"/>
</dbReference>
<dbReference type="FunFam" id="3.30.470.10:FF:000003">
    <property type="entry name" value="Branched-chain-amino-acid aminotransferase"/>
    <property type="match status" value="1"/>
</dbReference>
<evidence type="ECO:0000256" key="2">
    <source>
        <dbReference type="ARBA" id="ARBA00009320"/>
    </source>
</evidence>